<dbReference type="EMBL" id="KX349304">
    <property type="protein sequence ID" value="AOO14591.1"/>
    <property type="molecule type" value="Genomic_DNA"/>
</dbReference>
<evidence type="ECO:0000313" key="5">
    <source>
        <dbReference type="EMBL" id="AOO13723.1"/>
    </source>
</evidence>
<protein>
    <submittedName>
        <fullName evidence="5">Uncharacterized protein</fullName>
    </submittedName>
</protein>
<dbReference type="Proteomes" id="UP000224257">
    <property type="component" value="Segment"/>
</dbReference>
<evidence type="ECO:0000313" key="7">
    <source>
        <dbReference type="EMBL" id="AOO14155.1"/>
    </source>
</evidence>
<dbReference type="Proteomes" id="UP000223288">
    <property type="component" value="Segment"/>
</dbReference>
<evidence type="ECO:0000313" key="11">
    <source>
        <dbReference type="EMBL" id="AOO15024.1"/>
    </source>
</evidence>
<gene>
    <name evidence="3" type="ORF">LIS021110_177</name>
    <name evidence="4" type="ORF">LIS110610_177</name>
    <name evidence="5" type="ORF">Np111211_177</name>
    <name evidence="6" type="ORF">Np450711_177</name>
    <name evidence="7" type="ORF">RW030110_177</name>
    <name evidence="8" type="ORF">Sn110110_182</name>
    <name evidence="9" type="ORF">Sn180910_177</name>
    <name evidence="10" type="ORF">Sn230910_177</name>
    <name evidence="11" type="ORF">W1230910_178</name>
</gene>
<dbReference type="EMBL" id="KX349302">
    <property type="protein sequence ID" value="AOO14155.1"/>
    <property type="molecule type" value="Genomic_DNA"/>
</dbReference>
<dbReference type="Proteomes" id="UP000226173">
    <property type="component" value="Segment"/>
</dbReference>
<dbReference type="Proteomes" id="UP000223981">
    <property type="component" value="Segment"/>
</dbReference>
<name>A0A1D7SJD3_9CAUD</name>
<dbReference type="EMBL" id="KX349306">
    <property type="protein sequence ID" value="AOO15024.1"/>
    <property type="molecule type" value="Genomic_DNA"/>
</dbReference>
<dbReference type="EMBL" id="KX349299">
    <property type="protein sequence ID" value="AOO13507.1"/>
    <property type="molecule type" value="Genomic_DNA"/>
</dbReference>
<dbReference type="EMBL" id="KX349305">
    <property type="protein sequence ID" value="AOO14807.1"/>
    <property type="molecule type" value="Genomic_DNA"/>
</dbReference>
<dbReference type="EMBL" id="KX349300">
    <property type="protein sequence ID" value="AOO13723.1"/>
    <property type="molecule type" value="Genomic_DNA"/>
</dbReference>
<evidence type="ECO:0000313" key="6">
    <source>
        <dbReference type="EMBL" id="AOO13939.1"/>
    </source>
</evidence>
<dbReference type="Proteomes" id="UP000225808">
    <property type="component" value="Segment"/>
</dbReference>
<evidence type="ECO:0000313" key="12">
    <source>
        <dbReference type="Proteomes" id="UP000223288"/>
    </source>
</evidence>
<evidence type="ECO:0000313" key="9">
    <source>
        <dbReference type="EMBL" id="AOO14591.1"/>
    </source>
</evidence>
<organism evidence="5">
    <name type="scientific">Cyanophage S-RIM14</name>
    <dbReference type="NCBI Taxonomy" id="1278423"/>
    <lineage>
        <taxon>Viruses</taxon>
        <taxon>Duplodnaviria</taxon>
        <taxon>Heunggongvirae</taxon>
        <taxon>Uroviricota</taxon>
        <taxon>Caudoviricetes</taxon>
        <taxon>Pantevenvirales</taxon>
        <taxon>Kyanoviridae</taxon>
        <taxon>Ahtivirus</taxon>
        <taxon>Ahtivirus sagseatwo</taxon>
    </lineage>
</organism>
<evidence type="ECO:0000256" key="1">
    <source>
        <dbReference type="SAM" id="Coils"/>
    </source>
</evidence>
<dbReference type="EMBL" id="KX349301">
    <property type="protein sequence ID" value="AOO13939.1"/>
    <property type="molecule type" value="Genomic_DNA"/>
</dbReference>
<proteinExistence type="predicted"/>
<keyword evidence="1" id="KW-0175">Coiled coil</keyword>
<evidence type="ECO:0000313" key="3">
    <source>
        <dbReference type="EMBL" id="AOO13291.1"/>
    </source>
</evidence>
<dbReference type="Proteomes" id="UP000223711">
    <property type="component" value="Segment"/>
</dbReference>
<dbReference type="Proteomes" id="UP000223576">
    <property type="component" value="Segment"/>
</dbReference>
<accession>A0A1D7SJD3</accession>
<evidence type="ECO:0000313" key="10">
    <source>
        <dbReference type="EMBL" id="AOO14807.1"/>
    </source>
</evidence>
<dbReference type="Proteomes" id="UP000224953">
    <property type="component" value="Genome"/>
</dbReference>
<dbReference type="EMBL" id="KX349298">
    <property type="protein sequence ID" value="AOO13291.1"/>
    <property type="molecule type" value="Genomic_DNA"/>
</dbReference>
<evidence type="ECO:0000313" key="4">
    <source>
        <dbReference type="EMBL" id="AOO13507.1"/>
    </source>
</evidence>
<dbReference type="Proteomes" id="UP000225271">
    <property type="component" value="Segment"/>
</dbReference>
<reference evidence="12 13" key="1">
    <citation type="journal article" date="2016" name="Environ. Microbiol.">
        <title>Genomic diversification of marine cyanophages into stable ecotypes.</title>
        <authorList>
            <person name="Marston M.F."/>
            <person name="Martiny J.B."/>
        </authorList>
    </citation>
    <scope>NUCLEOTIDE SEQUENCE</scope>
    <source>
        <strain evidence="3">LIS_02_1110</strain>
        <strain evidence="4">LIS_22_0610</strain>
        <strain evidence="5">Np_11_1211</strain>
        <strain evidence="6">Np_45_0711</strain>
        <strain evidence="7">RW_03_0110</strain>
        <strain evidence="8">Sn_11_0110</strain>
        <strain evidence="9">Sn_18_0910</strain>
        <strain evidence="10">Sn_23_0910</strain>
        <strain evidence="11">W1_23_0910</strain>
    </source>
</reference>
<feature type="region of interest" description="Disordered" evidence="2">
    <location>
        <begin position="39"/>
        <end position="65"/>
    </location>
</feature>
<evidence type="ECO:0000313" key="8">
    <source>
        <dbReference type="EMBL" id="AOO14376.1"/>
    </source>
</evidence>
<evidence type="ECO:0000313" key="13">
    <source>
        <dbReference type="Proteomes" id="UP000223576"/>
    </source>
</evidence>
<feature type="coiled-coil region" evidence="1">
    <location>
        <begin position="157"/>
        <end position="184"/>
    </location>
</feature>
<evidence type="ECO:0000256" key="2">
    <source>
        <dbReference type="SAM" id="MobiDB-lite"/>
    </source>
</evidence>
<sequence>MMSVGTGGFSGSSAATGPVAGFDPLLDFRKKMARRIKDHPFAKDYKSKRKKSKKMKESVENPKPTPHLYQYKVSIPEVGETIIYASSQAELMMKLRLLVNPRYRGDITIGRIFPSEAGKFYNEKRMKAYRSIPEATEDPAAAAAKKQGAMLKKQAAQKQVQQKIAAEKKKIDLKKQEMQRALQTKIAVMKKGATAGMNPTGATEEVVYESSGGNIDMIKSIADSNQPGKIEFLNGESFQLQPAIAQKIFQAYEQLGVQKNRAKFSNAANETTQSFEKILSFVGAQG</sequence>
<dbReference type="EMBL" id="KX349303">
    <property type="protein sequence ID" value="AOO14376.1"/>
    <property type="molecule type" value="Genomic_DNA"/>
</dbReference>